<feature type="transmembrane region" description="Helical" evidence="6">
    <location>
        <begin position="56"/>
        <end position="76"/>
    </location>
</feature>
<dbReference type="Pfam" id="PF07690">
    <property type="entry name" value="MFS_1"/>
    <property type="match status" value="1"/>
</dbReference>
<dbReference type="GO" id="GO:0022857">
    <property type="term" value="F:transmembrane transporter activity"/>
    <property type="evidence" value="ECO:0007669"/>
    <property type="project" value="InterPro"/>
</dbReference>
<dbReference type="AlphaFoldDB" id="A0A1A9KG82"/>
<dbReference type="GO" id="GO:0005886">
    <property type="term" value="C:plasma membrane"/>
    <property type="evidence" value="ECO:0007669"/>
    <property type="project" value="UniProtKB-SubCell"/>
</dbReference>
<dbReference type="Proteomes" id="UP000077748">
    <property type="component" value="Chromosome"/>
</dbReference>
<feature type="transmembrane region" description="Helical" evidence="6">
    <location>
        <begin position="239"/>
        <end position="263"/>
    </location>
</feature>
<evidence type="ECO:0000256" key="6">
    <source>
        <dbReference type="SAM" id="Phobius"/>
    </source>
</evidence>
<accession>A0A1A9KG82</accession>
<feature type="transmembrane region" description="Helical" evidence="6">
    <location>
        <begin position="109"/>
        <end position="130"/>
    </location>
</feature>
<evidence type="ECO:0000256" key="3">
    <source>
        <dbReference type="ARBA" id="ARBA00022692"/>
    </source>
</evidence>
<dbReference type="InterPro" id="IPR011701">
    <property type="entry name" value="MFS"/>
</dbReference>
<feature type="transmembrane region" description="Helical" evidence="6">
    <location>
        <begin position="332"/>
        <end position="352"/>
    </location>
</feature>
<evidence type="ECO:0000256" key="4">
    <source>
        <dbReference type="ARBA" id="ARBA00022989"/>
    </source>
</evidence>
<dbReference type="SUPFAM" id="SSF103473">
    <property type="entry name" value="MFS general substrate transporter"/>
    <property type="match status" value="1"/>
</dbReference>
<keyword evidence="3 6" id="KW-0812">Transmembrane</keyword>
<dbReference type="Gene3D" id="1.20.1250.20">
    <property type="entry name" value="MFS general substrate transporter like domains"/>
    <property type="match status" value="1"/>
</dbReference>
<sequence>MPSEVAAMTVPRIPSPALLAAVVLFAAITPAVLLTAPAIASQLAAQLHLEPARIGDLFAVELGAMSLATLPSLFWLRRVDWRLAGLLAALGFILANLASANAGGYQALLVLRALSAFCGGSLMILCLSCAAGMPNPSRAYGIWVLGQLVLGAVGLAVLPRLYQAYGLGAGYLALAALMLLALPLVRALPSGAMAAAGPRRTVEVPRWKIAAAILGLLGFYIALSAVWTFVGAIGERAGLAATLGGEVLAVATLAGIAGATCASLAGERWRREGQLAAGFALMALAILLLLGAPGLARFALAALLFKFTWTYALPFILACLAELDASGRLMSLSNLVIGAGLALGPALGGRLIGADGGFHGLLLGAAALTALSLPLILGSRPRAAAATAQPL</sequence>
<keyword evidence="4 6" id="KW-1133">Transmembrane helix</keyword>
<feature type="transmembrane region" description="Helical" evidence="6">
    <location>
        <begin position="142"/>
        <end position="162"/>
    </location>
</feature>
<keyword evidence="2" id="KW-1003">Cell membrane</keyword>
<evidence type="ECO:0000256" key="5">
    <source>
        <dbReference type="ARBA" id="ARBA00023136"/>
    </source>
</evidence>
<dbReference type="InterPro" id="IPR036259">
    <property type="entry name" value="MFS_trans_sf"/>
</dbReference>
<protein>
    <submittedName>
        <fullName evidence="7">MFS transporter</fullName>
    </submittedName>
</protein>
<dbReference type="EMBL" id="CP015878">
    <property type="protein sequence ID" value="ANI16431.1"/>
    <property type="molecule type" value="Genomic_DNA"/>
</dbReference>
<feature type="transmembrane region" description="Helical" evidence="6">
    <location>
        <begin position="83"/>
        <end position="103"/>
    </location>
</feature>
<dbReference type="InterPro" id="IPR050189">
    <property type="entry name" value="MFS_Efflux_Transporters"/>
</dbReference>
<organism evidence="7 8">
    <name type="scientific">Pseudomonas citronellolis</name>
    <dbReference type="NCBI Taxonomy" id="53408"/>
    <lineage>
        <taxon>Bacteria</taxon>
        <taxon>Pseudomonadati</taxon>
        <taxon>Pseudomonadota</taxon>
        <taxon>Gammaproteobacteria</taxon>
        <taxon>Pseudomonadales</taxon>
        <taxon>Pseudomonadaceae</taxon>
        <taxon>Pseudomonas</taxon>
    </lineage>
</organism>
<evidence type="ECO:0000313" key="7">
    <source>
        <dbReference type="EMBL" id="ANI16431.1"/>
    </source>
</evidence>
<feature type="transmembrane region" description="Helical" evidence="6">
    <location>
        <begin position="168"/>
        <end position="188"/>
    </location>
</feature>
<reference evidence="7 8" key="1">
    <citation type="submission" date="2016-05" db="EMBL/GenBank/DDBJ databases">
        <title>Genome Sequence of Pseudomonas citronellolis Strain SJTE-3, an Estrogens and Persistent Organic Pollutants degradation strain.</title>
        <authorList>
            <person name="Liang R."/>
        </authorList>
    </citation>
    <scope>NUCLEOTIDE SEQUENCE [LARGE SCALE GENOMIC DNA]</scope>
    <source>
        <strain evidence="7 8">SJTE-3</strain>
    </source>
</reference>
<dbReference type="PANTHER" id="PTHR43124:SF10">
    <property type="entry name" value="PURINE EFFLUX PUMP PBUE"/>
    <property type="match status" value="1"/>
</dbReference>
<feature type="transmembrane region" description="Helical" evidence="6">
    <location>
        <begin position="298"/>
        <end position="320"/>
    </location>
</feature>
<keyword evidence="5 6" id="KW-0472">Membrane</keyword>
<proteinExistence type="predicted"/>
<gene>
    <name evidence="7" type="ORF">A9C11_21740</name>
</gene>
<dbReference type="PANTHER" id="PTHR43124">
    <property type="entry name" value="PURINE EFFLUX PUMP PBUE"/>
    <property type="match status" value="1"/>
</dbReference>
<evidence type="ECO:0000256" key="1">
    <source>
        <dbReference type="ARBA" id="ARBA00004651"/>
    </source>
</evidence>
<name>A0A1A9KG82_9PSED</name>
<feature type="transmembrane region" description="Helical" evidence="6">
    <location>
        <begin position="275"/>
        <end position="292"/>
    </location>
</feature>
<comment type="subcellular location">
    <subcellularLocation>
        <location evidence="1">Cell membrane</location>
        <topology evidence="1">Multi-pass membrane protein</topology>
    </subcellularLocation>
</comment>
<evidence type="ECO:0000256" key="2">
    <source>
        <dbReference type="ARBA" id="ARBA00022475"/>
    </source>
</evidence>
<feature type="transmembrane region" description="Helical" evidence="6">
    <location>
        <begin position="209"/>
        <end position="233"/>
    </location>
</feature>
<feature type="transmembrane region" description="Helical" evidence="6">
    <location>
        <begin position="358"/>
        <end position="377"/>
    </location>
</feature>
<evidence type="ECO:0000313" key="8">
    <source>
        <dbReference type="Proteomes" id="UP000077748"/>
    </source>
</evidence>